<dbReference type="FunCoup" id="A0A8V0ZEN9">
    <property type="interactions" value="28"/>
</dbReference>
<evidence type="ECO:0000256" key="1">
    <source>
        <dbReference type="ARBA" id="ARBA00022614"/>
    </source>
</evidence>
<reference evidence="4" key="1">
    <citation type="submission" date="2020-11" db="EMBL/GenBank/DDBJ databases">
        <title>Gallus gallus (Chicken) genome, bGalGal1, GRCg7b, maternal haplotype autosomes + Z &amp; W.</title>
        <authorList>
            <person name="Warren W."/>
            <person name="Formenti G."/>
            <person name="Fedrigo O."/>
            <person name="Haase B."/>
            <person name="Mountcastle J."/>
            <person name="Balacco J."/>
            <person name="Tracey A."/>
            <person name="Schneider V."/>
            <person name="Okimoto R."/>
            <person name="Cheng H."/>
            <person name="Hawken R."/>
            <person name="Howe K."/>
            <person name="Jarvis E.D."/>
        </authorList>
    </citation>
    <scope>NUCLEOTIDE SEQUENCE [LARGE SCALE GENOMIC DNA]</scope>
    <source>
        <strain evidence="4">Broiler</strain>
    </source>
</reference>
<dbReference type="Gene3D" id="3.80.10.10">
    <property type="entry name" value="Ribonuclease Inhibitor"/>
    <property type="match status" value="1"/>
</dbReference>
<dbReference type="SUPFAM" id="SSF52058">
    <property type="entry name" value="L domain-like"/>
    <property type="match status" value="1"/>
</dbReference>
<reference evidence="4" key="2">
    <citation type="submission" date="2025-08" db="UniProtKB">
        <authorList>
            <consortium name="Ensembl"/>
        </authorList>
    </citation>
    <scope>IDENTIFICATION</scope>
    <source>
        <strain evidence="4">broiler</strain>
    </source>
</reference>
<reference evidence="4" key="3">
    <citation type="submission" date="2025-09" db="UniProtKB">
        <authorList>
            <consortium name="Ensembl"/>
        </authorList>
    </citation>
    <scope>IDENTIFICATION</scope>
    <source>
        <strain evidence="4">broiler</strain>
    </source>
</reference>
<keyword evidence="1" id="KW-0433">Leucine-rich repeat</keyword>
<evidence type="ECO:0000256" key="3">
    <source>
        <dbReference type="ARBA" id="ARBA00023907"/>
    </source>
</evidence>
<dbReference type="PANTHER" id="PTHR48051">
    <property type="match status" value="1"/>
</dbReference>
<protein>
    <recommendedName>
        <fullName evidence="3">Leucine-rich repeat protein SHOC-2</fullName>
    </recommendedName>
</protein>
<dbReference type="Proteomes" id="UP000000539">
    <property type="component" value="Chromosome 6"/>
</dbReference>
<keyword evidence="5" id="KW-1185">Reference proteome</keyword>
<proteinExistence type="predicted"/>
<evidence type="ECO:0000313" key="5">
    <source>
        <dbReference type="Proteomes" id="UP000000539"/>
    </source>
</evidence>
<accession>A0A8V0ZEN9</accession>
<evidence type="ECO:0000256" key="2">
    <source>
        <dbReference type="ARBA" id="ARBA00022737"/>
    </source>
</evidence>
<organism evidence="4 5">
    <name type="scientific">Gallus gallus</name>
    <name type="common">Chicken</name>
    <dbReference type="NCBI Taxonomy" id="9031"/>
    <lineage>
        <taxon>Eukaryota</taxon>
        <taxon>Metazoa</taxon>
        <taxon>Chordata</taxon>
        <taxon>Craniata</taxon>
        <taxon>Vertebrata</taxon>
        <taxon>Euteleostomi</taxon>
        <taxon>Archelosauria</taxon>
        <taxon>Archosauria</taxon>
        <taxon>Dinosauria</taxon>
        <taxon>Saurischia</taxon>
        <taxon>Theropoda</taxon>
        <taxon>Coelurosauria</taxon>
        <taxon>Aves</taxon>
        <taxon>Neognathae</taxon>
        <taxon>Galloanserae</taxon>
        <taxon>Galliformes</taxon>
        <taxon>Phasianidae</taxon>
        <taxon>Phasianinae</taxon>
        <taxon>Gallus</taxon>
    </lineage>
</organism>
<dbReference type="InterPro" id="IPR050216">
    <property type="entry name" value="LRR_domain-containing"/>
</dbReference>
<dbReference type="OrthoDB" id="1060944at2759"/>
<evidence type="ECO:0000313" key="4">
    <source>
        <dbReference type="Ensembl" id="ENSGALP00010029313.1"/>
    </source>
</evidence>
<sequence>MQRRMGEAVARVARRVNETVESQGDTLDLADCKLVAFPAGIYKAVRSVTQGIHRISLANNELKALGARFATTFSQLRELNLEGNLLHRLPQELGSLLHLRTINLARNKFRHFPEPLVAAPALESINLEGNEIAGQGGGAAGSRVQAARCQQRHWPTCPRCGASTCVPTLCALLYACSSGPWSPSSCYCHLRAMSPRPDMSLLPGAWRSAPWPRSSPRLPAAGTMCPMPD</sequence>
<keyword evidence="2" id="KW-0677">Repeat</keyword>
<dbReference type="PANTHER" id="PTHR48051:SF54">
    <property type="entry name" value="LEUCINE-RICH REPEAT-CONTAINING PROTEIN"/>
    <property type="match status" value="1"/>
</dbReference>
<dbReference type="InterPro" id="IPR001611">
    <property type="entry name" value="Leu-rich_rpt"/>
</dbReference>
<dbReference type="GeneTree" id="ENSGT00730000111199"/>
<dbReference type="Pfam" id="PF13855">
    <property type="entry name" value="LRR_8"/>
    <property type="match status" value="1"/>
</dbReference>
<dbReference type="Ensembl" id="ENSGALT00010049616.1">
    <property type="protein sequence ID" value="ENSGALP00010029313.1"/>
    <property type="gene ID" value="ENSGALG00010020546.1"/>
</dbReference>
<dbReference type="InterPro" id="IPR032675">
    <property type="entry name" value="LRR_dom_sf"/>
</dbReference>
<name>A0A8V0ZEN9_CHICK</name>
<gene>
    <name evidence="4" type="primary">LRRC20</name>
</gene>
<dbReference type="AlphaFoldDB" id="A0A8V0ZEN9"/>